<name>A0ABR2HPM4_9PEZI</name>
<dbReference type="PANTHER" id="PTHR43611">
    <property type="entry name" value="ALPHA-D-GLUCOSE 1-PHOSPHATE PHOSPHATASE"/>
    <property type="match status" value="1"/>
</dbReference>
<dbReference type="EMBL" id="JAPCWZ010000009">
    <property type="protein sequence ID" value="KAK8850981.1"/>
    <property type="molecule type" value="Genomic_DNA"/>
</dbReference>
<evidence type="ECO:0000313" key="1">
    <source>
        <dbReference type="EMBL" id="KAK8850981.1"/>
    </source>
</evidence>
<proteinExistence type="predicted"/>
<sequence length="486" mass="54835">MGSLPLILKSPLPFTTFILDLNDVLCFRSAKDLDGSPVPPPFLRLLVDSSDWHKYERGSCTRETCYEHLADKFQLEQRDLWWALRTWNNTATYNRKLLEAIAELKEAAAAAATTTNKGGPGSPNTDTAGRLRVLLAANVAGEDWEEHLKDEVGGWDVFDQVFLSCYVGARKPTKAFWRRVLDGATGGIRSRSPAEIVCVDARPEHCVAARLWGMHAIQLGNDLGNDPTDQVVARLCEIFGDPAARGEAWLREHAREMWSTTSTGVLLKEQYSQLLLKEITTDCLHTTVLGLYNVHHPIDPAYHTLDQMLMYIRDDGLFYTYFDKNRRRIDPIVSANILHTFYTCWRGDQVRPTLDAMLALVQTRAYDFAMRYHMHPDWFFYYLSDLCLRHPWADELADLRRLLRERLVERFGSGGGNCRVQPARRVLVRGALGLSIRERGLARERGARDGVCCQGAGARKGQSGDALEEQLGATAQDAGDRTGYCR</sequence>
<dbReference type="Proteomes" id="UP001390339">
    <property type="component" value="Unassembled WGS sequence"/>
</dbReference>
<dbReference type="InterPro" id="IPR023214">
    <property type="entry name" value="HAD_sf"/>
</dbReference>
<dbReference type="Gene3D" id="3.40.50.1000">
    <property type="entry name" value="HAD superfamily/HAD-like"/>
    <property type="match status" value="1"/>
</dbReference>
<dbReference type="InterPro" id="IPR036412">
    <property type="entry name" value="HAD-like_sf"/>
</dbReference>
<accession>A0ABR2HPM4</accession>
<organism evidence="1 2">
    <name type="scientific">Apiospora arundinis</name>
    <dbReference type="NCBI Taxonomy" id="335852"/>
    <lineage>
        <taxon>Eukaryota</taxon>
        <taxon>Fungi</taxon>
        <taxon>Dikarya</taxon>
        <taxon>Ascomycota</taxon>
        <taxon>Pezizomycotina</taxon>
        <taxon>Sordariomycetes</taxon>
        <taxon>Xylariomycetidae</taxon>
        <taxon>Amphisphaeriales</taxon>
        <taxon>Apiosporaceae</taxon>
        <taxon>Apiospora</taxon>
    </lineage>
</organism>
<dbReference type="SUPFAM" id="SSF56784">
    <property type="entry name" value="HAD-like"/>
    <property type="match status" value="1"/>
</dbReference>
<reference evidence="1 2" key="1">
    <citation type="journal article" date="2024" name="IMA Fungus">
        <title>Apiospora arundinis, a panoply of carbohydrate-active enzymes and secondary metabolites.</title>
        <authorList>
            <person name="Sorensen T."/>
            <person name="Petersen C."/>
            <person name="Muurmann A.T."/>
            <person name="Christiansen J.V."/>
            <person name="Brundto M.L."/>
            <person name="Overgaard C.K."/>
            <person name="Boysen A.T."/>
            <person name="Wollenberg R.D."/>
            <person name="Larsen T.O."/>
            <person name="Sorensen J.L."/>
            <person name="Nielsen K.L."/>
            <person name="Sondergaard T.E."/>
        </authorList>
    </citation>
    <scope>NUCLEOTIDE SEQUENCE [LARGE SCALE GENOMIC DNA]</scope>
    <source>
        <strain evidence="1 2">AAU 773</strain>
    </source>
</reference>
<keyword evidence="2" id="KW-1185">Reference proteome</keyword>
<protein>
    <submittedName>
        <fullName evidence="1">HAD-like protein</fullName>
    </submittedName>
</protein>
<gene>
    <name evidence="1" type="ORF">PGQ11_013460</name>
</gene>
<dbReference type="PANTHER" id="PTHR43611:SF3">
    <property type="entry name" value="FLAVIN MONONUCLEOTIDE HYDROLASE 1, CHLOROPLATIC"/>
    <property type="match status" value="1"/>
</dbReference>
<comment type="caution">
    <text evidence="1">The sequence shown here is derived from an EMBL/GenBank/DDBJ whole genome shotgun (WGS) entry which is preliminary data.</text>
</comment>
<evidence type="ECO:0000313" key="2">
    <source>
        <dbReference type="Proteomes" id="UP001390339"/>
    </source>
</evidence>